<dbReference type="Proteomes" id="UP000016922">
    <property type="component" value="Unassembled WGS sequence"/>
</dbReference>
<organism evidence="1 2">
    <name type="scientific">Glarea lozoyensis (strain ATCC 20868 / MF5171)</name>
    <dbReference type="NCBI Taxonomy" id="1116229"/>
    <lineage>
        <taxon>Eukaryota</taxon>
        <taxon>Fungi</taxon>
        <taxon>Dikarya</taxon>
        <taxon>Ascomycota</taxon>
        <taxon>Pezizomycotina</taxon>
        <taxon>Leotiomycetes</taxon>
        <taxon>Helotiales</taxon>
        <taxon>Helotiaceae</taxon>
        <taxon>Glarea</taxon>
    </lineage>
</organism>
<gene>
    <name evidence="1" type="ORF">GLAREA_00430</name>
</gene>
<dbReference type="GeneID" id="19459488"/>
<keyword evidence="2" id="KW-1185">Reference proteome</keyword>
<evidence type="ECO:0000313" key="1">
    <source>
        <dbReference type="EMBL" id="EPE29270.1"/>
    </source>
</evidence>
<sequence>MLIKITTTITSEICTLRKDYPAQDDSVKSFGCLAVSKCEPSYNRQIRQAFSTSNFTIPRIVERKERSDEDWRKIQPVKSGLKVGSARASLVEHSLSPREISNTGILAFPDGSGYNVVSYNAVGLGLSDTAFSRFDEARFPGEVACDPAMIGDEQTS</sequence>
<dbReference type="KEGG" id="glz:GLAREA_00430"/>
<dbReference type="HOGENOM" id="CLU_1686765_0_0_1"/>
<accession>S3CUI0</accession>
<proteinExistence type="predicted"/>
<dbReference type="EMBL" id="KE145367">
    <property type="protein sequence ID" value="EPE29270.1"/>
    <property type="molecule type" value="Genomic_DNA"/>
</dbReference>
<dbReference type="AlphaFoldDB" id="S3CUI0"/>
<protein>
    <submittedName>
        <fullName evidence="1">Uncharacterized protein</fullName>
    </submittedName>
</protein>
<evidence type="ECO:0000313" key="2">
    <source>
        <dbReference type="Proteomes" id="UP000016922"/>
    </source>
</evidence>
<name>S3CUI0_GLAL2</name>
<dbReference type="RefSeq" id="XP_008083379.1">
    <property type="nucleotide sequence ID" value="XM_008085188.1"/>
</dbReference>
<reference evidence="1 2" key="1">
    <citation type="journal article" date="2013" name="BMC Genomics">
        <title>Genomics-driven discovery of the pneumocandin biosynthetic gene cluster in the fungus Glarea lozoyensis.</title>
        <authorList>
            <person name="Chen L."/>
            <person name="Yue Q."/>
            <person name="Zhang X."/>
            <person name="Xiang M."/>
            <person name="Wang C."/>
            <person name="Li S."/>
            <person name="Che Y."/>
            <person name="Ortiz-Lopez F.J."/>
            <person name="Bills G.F."/>
            <person name="Liu X."/>
            <person name="An Z."/>
        </authorList>
    </citation>
    <scope>NUCLEOTIDE SEQUENCE [LARGE SCALE GENOMIC DNA]</scope>
    <source>
        <strain evidence="2">ATCC 20868 / MF5171</strain>
    </source>
</reference>